<reference evidence="3" key="1">
    <citation type="journal article" date="2016" name="Nat. Biotechnol.">
        <title>Sequencing wild and cultivated cassava and related species reveals extensive interspecific hybridization and genetic diversity.</title>
        <authorList>
            <person name="Bredeson J.V."/>
            <person name="Lyons J.B."/>
            <person name="Prochnik S.E."/>
            <person name="Wu G.A."/>
            <person name="Ha C.M."/>
            <person name="Edsinger-Gonzales E."/>
            <person name="Grimwood J."/>
            <person name="Schmutz J."/>
            <person name="Rabbi I.Y."/>
            <person name="Egesi C."/>
            <person name="Nauluvula P."/>
            <person name="Lebot V."/>
            <person name="Ndunguru J."/>
            <person name="Mkamilo G."/>
            <person name="Bart R.S."/>
            <person name="Setter T.L."/>
            <person name="Gleadow R.M."/>
            <person name="Kulakow P."/>
            <person name="Ferguson M.E."/>
            <person name="Rounsley S."/>
            <person name="Rokhsar D.S."/>
        </authorList>
    </citation>
    <scope>NUCLEOTIDE SEQUENCE [LARGE SCALE GENOMIC DNA]</scope>
    <source>
        <strain evidence="3">cv. AM560-2</strain>
    </source>
</reference>
<evidence type="ECO:0008006" key="4">
    <source>
        <dbReference type="Google" id="ProtNLM"/>
    </source>
</evidence>
<dbReference type="SMART" id="SM01375">
    <property type="entry name" value="Dynein_light"/>
    <property type="match status" value="1"/>
</dbReference>
<dbReference type="Pfam" id="PF01221">
    <property type="entry name" value="Dynein_light"/>
    <property type="match status" value="1"/>
</dbReference>
<proteinExistence type="predicted"/>
<dbReference type="Gene3D" id="3.30.740.10">
    <property type="entry name" value="Protein Inhibitor Of Neuronal Nitric Oxide Synthase"/>
    <property type="match status" value="1"/>
</dbReference>
<evidence type="ECO:0000256" key="1">
    <source>
        <dbReference type="SAM" id="MobiDB-lite"/>
    </source>
</evidence>
<dbReference type="OrthoDB" id="6506078at2759"/>
<feature type="region of interest" description="Disordered" evidence="1">
    <location>
        <begin position="1"/>
        <end position="42"/>
    </location>
</feature>
<dbReference type="InterPro" id="IPR037177">
    <property type="entry name" value="DLC_sf"/>
</dbReference>
<evidence type="ECO:0000313" key="3">
    <source>
        <dbReference type="Proteomes" id="UP000091857"/>
    </source>
</evidence>
<dbReference type="PANTHER" id="PTHR11886">
    <property type="entry name" value="DYNEIN LIGHT CHAIN"/>
    <property type="match status" value="1"/>
</dbReference>
<organism evidence="2 3">
    <name type="scientific">Manihot esculenta</name>
    <name type="common">Cassava</name>
    <name type="synonym">Jatropha manihot</name>
    <dbReference type="NCBI Taxonomy" id="3983"/>
    <lineage>
        <taxon>Eukaryota</taxon>
        <taxon>Viridiplantae</taxon>
        <taxon>Streptophyta</taxon>
        <taxon>Embryophyta</taxon>
        <taxon>Tracheophyta</taxon>
        <taxon>Spermatophyta</taxon>
        <taxon>Magnoliopsida</taxon>
        <taxon>eudicotyledons</taxon>
        <taxon>Gunneridae</taxon>
        <taxon>Pentapetalae</taxon>
        <taxon>rosids</taxon>
        <taxon>fabids</taxon>
        <taxon>Malpighiales</taxon>
        <taxon>Euphorbiaceae</taxon>
        <taxon>Crotonoideae</taxon>
        <taxon>Manihoteae</taxon>
        <taxon>Manihot</taxon>
    </lineage>
</organism>
<feature type="compositionally biased region" description="Basic residues" evidence="1">
    <location>
        <begin position="1"/>
        <end position="10"/>
    </location>
</feature>
<accession>A0A2C9WGZ2</accession>
<dbReference type="SUPFAM" id="SSF54648">
    <property type="entry name" value="DLC"/>
    <property type="match status" value="1"/>
</dbReference>
<dbReference type="Gramene" id="Manes.02G197600.2.v8.1">
    <property type="protein sequence ID" value="Manes.02G197600.2.v8.1.CDS"/>
    <property type="gene ID" value="Manes.02G197600.v8.1"/>
</dbReference>
<feature type="compositionally biased region" description="Polar residues" evidence="1">
    <location>
        <begin position="17"/>
        <end position="41"/>
    </location>
</feature>
<dbReference type="OMA" id="HRTTNRR"/>
<comment type="caution">
    <text evidence="2">The sequence shown here is derived from an EMBL/GenBank/DDBJ whole genome shotgun (WGS) entry which is preliminary data.</text>
</comment>
<dbReference type="STRING" id="3983.A0A2C9WGZ2"/>
<protein>
    <recommendedName>
        <fullName evidence="4">Dynein light chain</fullName>
    </recommendedName>
</protein>
<dbReference type="AlphaFoldDB" id="A0A2C9WGZ2"/>
<dbReference type="PANTHER" id="PTHR11886:SF80">
    <property type="entry name" value="OS01G0555600 PROTEIN"/>
    <property type="match status" value="1"/>
</dbReference>
<dbReference type="Gramene" id="Manes.02G197600.1.v8.1">
    <property type="protein sequence ID" value="Manes.02G197600.1.v8.1.CDS"/>
    <property type="gene ID" value="Manes.02G197600.v8.1"/>
</dbReference>
<dbReference type="GO" id="GO:0045505">
    <property type="term" value="F:dynein intermediate chain binding"/>
    <property type="evidence" value="ECO:0000318"/>
    <property type="project" value="GO_Central"/>
</dbReference>
<dbReference type="Proteomes" id="UP000091857">
    <property type="component" value="Chromosome 2"/>
</dbReference>
<dbReference type="InterPro" id="IPR001372">
    <property type="entry name" value="Dynein_light_chain_typ-1/2"/>
</dbReference>
<gene>
    <name evidence="2" type="ORF">MANES_02G197600v8</name>
</gene>
<dbReference type="GO" id="GO:0005868">
    <property type="term" value="C:cytoplasmic dynein complex"/>
    <property type="evidence" value="ECO:0000318"/>
    <property type="project" value="GO_Central"/>
</dbReference>
<dbReference type="EMBL" id="CM004388">
    <property type="protein sequence ID" value="OAY58667.1"/>
    <property type="molecule type" value="Genomic_DNA"/>
</dbReference>
<sequence>MAHHTTRRRILACPDPASNSPSMDPTLKNLTKPTSSHPTNKNLDHIIHSKPFYMSNPLSKLNSNRKFGAITQKPTKNPPPPCVDSHLQAKSLTLSADFDGSRLSLVKPKHQYSKKLESIVDKGSRIKATKEGSDEKVKKVSSEGLVDKKKIQEMAVNEKKKEISSIVKANKEVKDLTEGLDIKRMTVSLGGGRRRSFCGSQVELADFLAHNGAKVVSVDMPPYMQIHAVDCARKTHDSLEKFTSKTLALTLKKEFDGVYGPAWHCIVGTSFGSFVTHSVGGFLYFSMDQKLYVLLFKTTVQRAE</sequence>
<dbReference type="FunFam" id="3.30.740.10:FF:000003">
    <property type="entry name" value="Dynein light chain"/>
    <property type="match status" value="1"/>
</dbReference>
<name>A0A2C9WGZ2_MANES</name>
<dbReference type="GO" id="GO:0007017">
    <property type="term" value="P:microtubule-based process"/>
    <property type="evidence" value="ECO:0007669"/>
    <property type="project" value="InterPro"/>
</dbReference>
<evidence type="ECO:0000313" key="2">
    <source>
        <dbReference type="EMBL" id="OAY58667.1"/>
    </source>
</evidence>
<keyword evidence="3" id="KW-1185">Reference proteome</keyword>